<evidence type="ECO:0008006" key="3">
    <source>
        <dbReference type="Google" id="ProtNLM"/>
    </source>
</evidence>
<sequence>MTTLSHLSNRRHLARLLLAPFKPRPQDLLARSDLPDYLKRDIGLLDGDSVV</sequence>
<accession>A0ABS9QQV9</accession>
<dbReference type="RefSeq" id="WP_239370713.1">
    <property type="nucleotide sequence ID" value="NZ_JAKREW010000079.1"/>
</dbReference>
<evidence type="ECO:0000313" key="2">
    <source>
        <dbReference type="Proteomes" id="UP001201701"/>
    </source>
</evidence>
<dbReference type="Proteomes" id="UP001201701">
    <property type="component" value="Unassembled WGS sequence"/>
</dbReference>
<evidence type="ECO:0000313" key="1">
    <source>
        <dbReference type="EMBL" id="MCG7509218.1"/>
    </source>
</evidence>
<comment type="caution">
    <text evidence="1">The sequence shown here is derived from an EMBL/GenBank/DDBJ whole genome shotgun (WGS) entry which is preliminary data.</text>
</comment>
<gene>
    <name evidence="1" type="ORF">L4923_29715</name>
</gene>
<dbReference type="EMBL" id="JAKREW010000079">
    <property type="protein sequence ID" value="MCG7509218.1"/>
    <property type="molecule type" value="Genomic_DNA"/>
</dbReference>
<organism evidence="1 2">
    <name type="scientific">Mesorhizobium retamae</name>
    <dbReference type="NCBI Taxonomy" id="2912854"/>
    <lineage>
        <taxon>Bacteria</taxon>
        <taxon>Pseudomonadati</taxon>
        <taxon>Pseudomonadota</taxon>
        <taxon>Alphaproteobacteria</taxon>
        <taxon>Hyphomicrobiales</taxon>
        <taxon>Phyllobacteriaceae</taxon>
        <taxon>Mesorhizobium</taxon>
    </lineage>
</organism>
<name>A0ABS9QQV9_9HYPH</name>
<keyword evidence="2" id="KW-1185">Reference proteome</keyword>
<reference evidence="1 2" key="1">
    <citation type="submission" date="2022-02" db="EMBL/GenBank/DDBJ databases">
        <title>Draft genome sequence of Mezorhizobium retamae strain IRAMC:0171 isolated from Retama raetam nodules.</title>
        <authorList>
            <person name="Bengaied R."/>
            <person name="Sbissi I."/>
            <person name="Huber K."/>
            <person name="Ghodbane F."/>
            <person name="Nouioui I."/>
            <person name="Tarhouni M."/>
            <person name="Gtari M."/>
        </authorList>
    </citation>
    <scope>NUCLEOTIDE SEQUENCE [LARGE SCALE GENOMIC DNA]</scope>
    <source>
        <strain evidence="1 2">IRAMC:0171</strain>
    </source>
</reference>
<protein>
    <recommendedName>
        <fullName evidence="3">DUF1127 domain-containing protein</fullName>
    </recommendedName>
</protein>
<proteinExistence type="predicted"/>